<keyword evidence="1" id="KW-0732">Signal</keyword>
<dbReference type="EMBL" id="FN597644">
    <property type="protein sequence ID" value="CBI44958.1"/>
    <property type="molecule type" value="Genomic_DNA"/>
</dbReference>
<evidence type="ECO:0000313" key="3">
    <source>
        <dbReference type="Proteomes" id="UP000006562"/>
    </source>
</evidence>
<dbReference type="Proteomes" id="UP000006562">
    <property type="component" value="Chromosome"/>
</dbReference>
<dbReference type="AlphaFoldDB" id="A0A9P1JL44"/>
<evidence type="ECO:0000313" key="2">
    <source>
        <dbReference type="EMBL" id="CBI44958.1"/>
    </source>
</evidence>
<feature type="chain" id="PRO_5040287647" description="Pathogenicity island protein" evidence="1">
    <location>
        <begin position="34"/>
        <end position="184"/>
    </location>
</feature>
<proteinExistence type="predicted"/>
<reference evidence="3" key="2">
    <citation type="journal article" date="2011" name="J. Biotechnol.">
        <title>Genome sequence of B. amyloliquefaciens type strain DSM7(T) reveals differences to plant-associated B. amyloliquefaciens FZB42.</title>
        <authorList>
            <person name="Ruckert C."/>
            <person name="Blom J."/>
            <person name="Chen X."/>
            <person name="Reva O."/>
            <person name="Borriss R."/>
        </authorList>
    </citation>
    <scope>NUCLEOTIDE SEQUENCE [LARGE SCALE GENOMIC DNA]</scope>
    <source>
        <strain evidence="3">DSM 7</strain>
    </source>
</reference>
<protein>
    <recommendedName>
        <fullName evidence="4">Pathogenicity island protein</fullName>
    </recommendedName>
</protein>
<dbReference type="KEGG" id="bao:BAMF_3832"/>
<evidence type="ECO:0000256" key="1">
    <source>
        <dbReference type="SAM" id="SignalP"/>
    </source>
</evidence>
<sequence length="184" mass="18135">MQSRIKLTAVKLAALVFLVGAFALPVLPHAAAAAESQATYKVENLNDSELKMTFNHADVHIDAKGNATLKDNITGEEQALPKSSTDKNGDPVTLKYEKIKNGVLVKVVNKDSGKTSGAISTQSVGKCILGTGGGAVTGGGTLGLAGAAVGTVTIPGIGTVGAGAVGAITGAVGGAMTGAAASCF</sequence>
<gene>
    <name evidence="2" type="ordered locus">BAMF_3832</name>
</gene>
<reference evidence="2 3" key="1">
    <citation type="journal article" date="2011" name="Int. J. Syst. Evol. Microbiol.">
        <title>Relationship of Bacillus amyloliquefaciens clades associated with strains DSM 7T and FZB42T: a proposal for Bacillus amyloliquefaciens subsp. amyloliquefaciens subsp. nov. and Bacillus amyloliquefaciens subsp. plantarum subsp. nov. based on complete genome sequence comparisons.</title>
        <authorList>
            <person name="Borriss R."/>
            <person name="Chen X.H."/>
            <person name="Rueckert C."/>
            <person name="Blom J."/>
            <person name="Becker A."/>
            <person name="Baumgarth B."/>
            <person name="Fan B."/>
            <person name="Pukall R."/>
            <person name="Schumann P."/>
            <person name="Sproer C."/>
            <person name="Junge H."/>
            <person name="Vater J."/>
            <person name="Puhler A."/>
            <person name="Klenk H.P."/>
        </authorList>
    </citation>
    <scope>NUCLEOTIDE SEQUENCE [LARGE SCALE GENOMIC DNA]</scope>
    <source>
        <strain evidence="3">DSM 7</strain>
    </source>
</reference>
<keyword evidence="3" id="KW-1185">Reference proteome</keyword>
<accession>A0A9P1JL44</accession>
<organism evidence="2 3">
    <name type="scientific">Bacillus amyloliquefaciens (strain ATCC 23350 / DSM 7 / BCRC 11601 / CCUG 28519 / NBRC 15535 / NRRL B-14393 / F)</name>
    <dbReference type="NCBI Taxonomy" id="692420"/>
    <lineage>
        <taxon>Bacteria</taxon>
        <taxon>Bacillati</taxon>
        <taxon>Bacillota</taxon>
        <taxon>Bacilli</taxon>
        <taxon>Bacillales</taxon>
        <taxon>Bacillaceae</taxon>
        <taxon>Bacillus</taxon>
        <taxon>Bacillus amyloliquefaciens group</taxon>
    </lineage>
</organism>
<evidence type="ECO:0008006" key="4">
    <source>
        <dbReference type="Google" id="ProtNLM"/>
    </source>
</evidence>
<feature type="signal peptide" evidence="1">
    <location>
        <begin position="1"/>
        <end position="33"/>
    </location>
</feature>
<name>A0A9P1JL44_BACAS</name>
<dbReference type="RefSeq" id="WP_013354193.1">
    <property type="nucleotide sequence ID" value="NC_014551.1"/>
</dbReference>